<organism evidence="2 3">
    <name type="scientific">Steccherinum ochraceum</name>
    <dbReference type="NCBI Taxonomy" id="92696"/>
    <lineage>
        <taxon>Eukaryota</taxon>
        <taxon>Fungi</taxon>
        <taxon>Dikarya</taxon>
        <taxon>Basidiomycota</taxon>
        <taxon>Agaricomycotina</taxon>
        <taxon>Agaricomycetes</taxon>
        <taxon>Polyporales</taxon>
        <taxon>Steccherinaceae</taxon>
        <taxon>Steccherinum</taxon>
    </lineage>
</organism>
<gene>
    <name evidence="2" type="ORF">EIP91_009325</name>
</gene>
<proteinExistence type="predicted"/>
<evidence type="ECO:0000259" key="1">
    <source>
        <dbReference type="Pfam" id="PF12937"/>
    </source>
</evidence>
<comment type="caution">
    <text evidence="2">The sequence shown here is derived from an EMBL/GenBank/DDBJ whole genome shotgun (WGS) entry which is preliminary data.</text>
</comment>
<name>A0A4R0RRP1_9APHY</name>
<dbReference type="OrthoDB" id="2754196at2759"/>
<dbReference type="STRING" id="92696.A0A4R0RRP1"/>
<protein>
    <recommendedName>
        <fullName evidence="1">F-box domain-containing protein</fullName>
    </recommendedName>
</protein>
<dbReference type="InterPro" id="IPR032675">
    <property type="entry name" value="LRR_dom_sf"/>
</dbReference>
<dbReference type="Gene3D" id="1.20.1280.50">
    <property type="match status" value="1"/>
</dbReference>
<dbReference type="Pfam" id="PF12937">
    <property type="entry name" value="F-box-like"/>
    <property type="match status" value="1"/>
</dbReference>
<feature type="domain" description="F-box" evidence="1">
    <location>
        <begin position="39"/>
        <end position="101"/>
    </location>
</feature>
<evidence type="ECO:0000313" key="3">
    <source>
        <dbReference type="Proteomes" id="UP000292702"/>
    </source>
</evidence>
<dbReference type="EMBL" id="RWJN01000053">
    <property type="protein sequence ID" value="TCD68935.1"/>
    <property type="molecule type" value="Genomic_DNA"/>
</dbReference>
<dbReference type="InterPro" id="IPR001810">
    <property type="entry name" value="F-box_dom"/>
</dbReference>
<dbReference type="Gene3D" id="3.80.10.10">
    <property type="entry name" value="Ribonuclease Inhibitor"/>
    <property type="match status" value="1"/>
</dbReference>
<keyword evidence="3" id="KW-1185">Reference proteome</keyword>
<dbReference type="AlphaFoldDB" id="A0A4R0RRP1"/>
<accession>A0A4R0RRP1</accession>
<reference evidence="2 3" key="1">
    <citation type="submission" date="2018-11" db="EMBL/GenBank/DDBJ databases">
        <title>Genome assembly of Steccherinum ochraceum LE-BIN_3174, the white-rot fungus of the Steccherinaceae family (The Residual Polyporoid clade, Polyporales, Basidiomycota).</title>
        <authorList>
            <person name="Fedorova T.V."/>
            <person name="Glazunova O.A."/>
            <person name="Landesman E.O."/>
            <person name="Moiseenko K.V."/>
            <person name="Psurtseva N.V."/>
            <person name="Savinova O.S."/>
            <person name="Shakhova N.V."/>
            <person name="Tyazhelova T.V."/>
            <person name="Vasina D.V."/>
        </authorList>
    </citation>
    <scope>NUCLEOTIDE SEQUENCE [LARGE SCALE GENOMIC DNA]</scope>
    <source>
        <strain evidence="2 3">LE-BIN_3174</strain>
    </source>
</reference>
<sequence length="554" mass="62604">MESINGTDTLEELKRQMDFYQDALHALRVRHNALILVASRLPPEILSTIFYLCVMTYRERKALFSRSSSQANPYRWIALTHVCRRWREVALGNTLLWTNVYSVSRATLNLALVFLQRSTPLPVHMEVKASDKYRGIDTTLLNYVWTPLGIQRVVSLSLQVTYKQLRRLLETPDTMVAPHLRTLEFEAPPRIIGSSSSDPFPNILPKLTAPALATLRVEGYHVHFAAHCFPNTLTSLVIIDKKSSRRSSVPDIVNALRSLVMLQELYLHDVIAPQTLADPLVISPAQIIALPHLRAVNFTASPRSSIRFLDHLKLPADASITITVRGCCDDDDIPLFLPALLAKLSTKIDVDDPKQPIECLEIEFFELFFRKRRLTDVGLAPAASSPYLAIEIYDMNMQFADGAFLSEIAAKLPLADVSELKISYFNFMPVADSIWILVQRLGNVERMTIDGVAGSMTFDQVLYLLRRGLPKLRYIALQNLNFRFDEYGNRPSIEDFARGICAKLLRRKKKGQAVVEEIKISQCSCITQTDIKLLREVVDTVIWDGAGLLNPKTQ</sequence>
<evidence type="ECO:0000313" key="2">
    <source>
        <dbReference type="EMBL" id="TCD68935.1"/>
    </source>
</evidence>
<dbReference type="Proteomes" id="UP000292702">
    <property type="component" value="Unassembled WGS sequence"/>
</dbReference>